<dbReference type="InterPro" id="IPR015943">
    <property type="entry name" value="WD40/YVTN_repeat-like_dom_sf"/>
</dbReference>
<evidence type="ECO:0000259" key="10">
    <source>
        <dbReference type="Pfam" id="PF08662"/>
    </source>
</evidence>
<protein>
    <recommendedName>
        <fullName evidence="2 8">Eukaryotic translation initiation factor 2A</fullName>
        <shortName evidence="8">eIF-2A</shortName>
    </recommendedName>
</protein>
<keyword evidence="5" id="KW-0677">Repeat</keyword>
<keyword evidence="7 8" id="KW-0648">Protein biosynthesis</keyword>
<dbReference type="GO" id="GO:0003743">
    <property type="term" value="F:translation initiation factor activity"/>
    <property type="evidence" value="ECO:0007669"/>
    <property type="project" value="UniProtKB-UniRule"/>
</dbReference>
<organism evidence="11 12">
    <name type="scientific">Kuraishia capsulata CBS 1993</name>
    <dbReference type="NCBI Taxonomy" id="1382522"/>
    <lineage>
        <taxon>Eukaryota</taxon>
        <taxon>Fungi</taxon>
        <taxon>Dikarya</taxon>
        <taxon>Ascomycota</taxon>
        <taxon>Saccharomycotina</taxon>
        <taxon>Pichiomycetes</taxon>
        <taxon>Pichiales</taxon>
        <taxon>Pichiaceae</taxon>
        <taxon>Kuraishia</taxon>
    </lineage>
</organism>
<evidence type="ECO:0000256" key="1">
    <source>
        <dbReference type="ARBA" id="ARBA00009573"/>
    </source>
</evidence>
<dbReference type="Gene3D" id="2.130.10.10">
    <property type="entry name" value="YVTN repeat-like/Quinoprotein amine dehydrogenase"/>
    <property type="match status" value="2"/>
</dbReference>
<evidence type="ECO:0000256" key="3">
    <source>
        <dbReference type="ARBA" id="ARBA00022540"/>
    </source>
</evidence>
<reference evidence="11" key="2">
    <citation type="submission" date="2014-02" db="EMBL/GenBank/DDBJ databases">
        <title>Complete DNA sequence of /Kuraishia capsulata/ illustrates novel genomic features among budding yeasts (/Saccharomycotina/).</title>
        <authorList>
            <person name="Morales L."/>
            <person name="Noel B."/>
            <person name="Porcel B."/>
            <person name="Marcet-Houben M."/>
            <person name="Hullo M-F."/>
            <person name="Sacerdot C."/>
            <person name="Tekaia F."/>
            <person name="Leh-Louis V."/>
            <person name="Despons L."/>
            <person name="Khanna V."/>
            <person name="Aury J-M."/>
            <person name="Barbe V."/>
            <person name="Couloux A."/>
            <person name="Labadie K."/>
            <person name="Pelletier E."/>
            <person name="Souciet J-L."/>
            <person name="Boekhout T."/>
            <person name="Gabaldon T."/>
            <person name="Wincker P."/>
            <person name="Dujon B."/>
        </authorList>
    </citation>
    <scope>NUCLEOTIDE SEQUENCE</scope>
    <source>
        <strain evidence="11">CBS 1993</strain>
    </source>
</reference>
<dbReference type="PANTHER" id="PTHR13227:SF0">
    <property type="entry name" value="EUKARYOTIC TRANSLATION INITIATION FACTOR 2A"/>
    <property type="match status" value="1"/>
</dbReference>
<accession>W6MRT8</accession>
<reference evidence="11" key="1">
    <citation type="submission" date="2013-12" db="EMBL/GenBank/DDBJ databases">
        <authorList>
            <person name="Genoscope - CEA"/>
        </authorList>
    </citation>
    <scope>NUCLEOTIDE SEQUENCE</scope>
    <source>
        <strain evidence="11">CBS 1993</strain>
    </source>
</reference>
<dbReference type="GO" id="GO:0017148">
    <property type="term" value="P:negative regulation of translation"/>
    <property type="evidence" value="ECO:0007669"/>
    <property type="project" value="EnsemblFungi"/>
</dbReference>
<dbReference type="InterPro" id="IPR011387">
    <property type="entry name" value="TIF2A"/>
</dbReference>
<evidence type="ECO:0000313" key="11">
    <source>
        <dbReference type="EMBL" id="CDK29078.1"/>
    </source>
</evidence>
<comment type="function">
    <text evidence="8">Functions in the early steps of protein synthesis of a small number of specific mRNAs. Acts by directing the binding of methionyl-tRNAi to 40S ribosomal subunits. In contrast to the eIF-2 complex, it binds methionyl-tRNAi to 40S subunits in a codon-dependent manner, whereas the eIF-2 complex binds methionyl-tRNAi to 40S subunits in a GTP-dependent manner.</text>
</comment>
<dbReference type="PANTHER" id="PTHR13227">
    <property type="entry name" value="EUKARYOTIC TRANSLATION INITIATION FACTOR 2A"/>
    <property type="match status" value="1"/>
</dbReference>
<evidence type="ECO:0000256" key="7">
    <source>
        <dbReference type="ARBA" id="ARBA00022917"/>
    </source>
</evidence>
<evidence type="ECO:0000313" key="12">
    <source>
        <dbReference type="Proteomes" id="UP000019384"/>
    </source>
</evidence>
<evidence type="ECO:0000256" key="6">
    <source>
        <dbReference type="ARBA" id="ARBA00022845"/>
    </source>
</evidence>
<dbReference type="SUPFAM" id="SSF82171">
    <property type="entry name" value="DPP6 N-terminal domain-like"/>
    <property type="match status" value="1"/>
</dbReference>
<name>W6MRT8_9ASCO</name>
<evidence type="ECO:0000256" key="2">
    <source>
        <dbReference type="ARBA" id="ARBA00013819"/>
    </source>
</evidence>
<gene>
    <name evidence="11" type="ORF">KUCA_T00005065001</name>
</gene>
<feature type="region of interest" description="Disordered" evidence="9">
    <location>
        <begin position="450"/>
        <end position="556"/>
    </location>
</feature>
<dbReference type="FunFam" id="2.130.10.10:FF:000596">
    <property type="entry name" value="Eukaryotic translation initiation factor 2A"/>
    <property type="match status" value="1"/>
</dbReference>
<feature type="domain" description="Translation initiation factor beta propellor-like" evidence="10">
    <location>
        <begin position="221"/>
        <end position="414"/>
    </location>
</feature>
<keyword evidence="12" id="KW-1185">Reference proteome</keyword>
<dbReference type="OrthoDB" id="2194683at2759"/>
<dbReference type="Pfam" id="PF08662">
    <property type="entry name" value="eIF2A"/>
    <property type="match status" value="1"/>
</dbReference>
<comment type="similarity">
    <text evidence="1 8">Belongs to the WD repeat EIF2A family.</text>
</comment>
<keyword evidence="3 8" id="KW-0396">Initiation factor</keyword>
<keyword evidence="4" id="KW-0853">WD repeat</keyword>
<dbReference type="HOGENOM" id="CLU_013809_0_1_1"/>
<dbReference type="Proteomes" id="UP000019384">
    <property type="component" value="Unassembled WGS sequence"/>
</dbReference>
<keyword evidence="6 8" id="KW-0810">Translation regulation</keyword>
<dbReference type="PIRSF" id="PIRSF017222">
    <property type="entry name" value="eIF2A"/>
    <property type="match status" value="1"/>
</dbReference>
<feature type="compositionally biased region" description="Basic residues" evidence="9">
    <location>
        <begin position="531"/>
        <end position="540"/>
    </location>
</feature>
<dbReference type="RefSeq" id="XP_022461067.1">
    <property type="nucleotide sequence ID" value="XM_022606212.1"/>
</dbReference>
<evidence type="ECO:0000256" key="9">
    <source>
        <dbReference type="SAM" id="MobiDB-lite"/>
    </source>
</evidence>
<dbReference type="STRING" id="1382522.W6MRT8"/>
<evidence type="ECO:0000256" key="5">
    <source>
        <dbReference type="ARBA" id="ARBA00022737"/>
    </source>
</evidence>
<dbReference type="GO" id="GO:0022627">
    <property type="term" value="C:cytosolic small ribosomal subunit"/>
    <property type="evidence" value="ECO:0007669"/>
    <property type="project" value="TreeGrafter"/>
</dbReference>
<evidence type="ECO:0000256" key="4">
    <source>
        <dbReference type="ARBA" id="ARBA00022574"/>
    </source>
</evidence>
<dbReference type="GO" id="GO:0000049">
    <property type="term" value="F:tRNA binding"/>
    <property type="evidence" value="ECO:0007669"/>
    <property type="project" value="UniProtKB-UniRule"/>
</dbReference>
<dbReference type="EMBL" id="HG793130">
    <property type="protein sequence ID" value="CDK29078.1"/>
    <property type="molecule type" value="Genomic_DNA"/>
</dbReference>
<dbReference type="GO" id="GO:0043022">
    <property type="term" value="F:ribosome binding"/>
    <property type="evidence" value="ECO:0007669"/>
    <property type="project" value="UniProtKB-UniRule"/>
</dbReference>
<dbReference type="AlphaFoldDB" id="W6MRT8"/>
<evidence type="ECO:0000256" key="8">
    <source>
        <dbReference type="PIRNR" id="PIRNR017222"/>
    </source>
</evidence>
<proteinExistence type="inferred from homology"/>
<dbReference type="InterPro" id="IPR013979">
    <property type="entry name" value="TIF_beta_prop-like"/>
</dbReference>
<sequence>MATTQFYCRQPKSIELINGQPQFDSKFETTTEKPDCKASQYSPSGKIFAFSEPQSVVLVDVNTGAIVKKIEVQDVFDLLFSPLGSYLCTWSKPIKNEFGNWNDNVKIWRIPKEDPTDVKLITEYSSKNQTGWSPQFTGEETLMTKVLNQSEIGFYKLGADTIKLDKPVDTLSVKEIGKIQSFNVSPGKNPSVAIFIPEQKGQPASIRVYSVTNFKKPVSQKQFFKGERCQFTWNALGTSLLALVSTDVDSSNKSYYGETTLYLLGIAGSFDQRITLNKEGPIHDLAWSPTGREFGVVYGYMPAKTTFFDSRGDSIFSFPEDSRNTILFSPHAKYVLVAGFGNLQGTVDIYDRQDKFAKITSFQASNTSVCKWSPDGRYILTATTSPRLRVDNGVKIWHASGKLCYVKEHTELVSVNWLPQDLALFPGIKKTEIACEPHQSAVEYLAKRNKSSGNASGVAKPSGAYRPPHARNSAAPAQSTTLWQKEKLMNDASQPQPMTSSQLASQPRQKVIPGAKPVLPPGLPIESKAALKNRKKRLAKKEKESTASPEVESAPEVPQLDTLVIGGVSSLEDKKIRSLLKKLRAIEQLKAKQIDGEHLEDTQVLKIETEPKVRAELTSLGWSE</sequence>
<dbReference type="GO" id="GO:0003729">
    <property type="term" value="F:mRNA binding"/>
    <property type="evidence" value="ECO:0007669"/>
    <property type="project" value="TreeGrafter"/>
</dbReference>
<feature type="compositionally biased region" description="Polar residues" evidence="9">
    <location>
        <begin position="491"/>
        <end position="508"/>
    </location>
</feature>
<dbReference type="GeneID" id="34522455"/>